<sequence length="164" mass="18819">MKKKQKPMTRAEFISICDCVSKTGNSSNCMRLANRPLSDLYYYLKKNPEERQRLTIARTFFHDEMTAAVHDLAFGGIPKIRRTEKGKIVIDERGKPVIDRIPDTRLITTLLKDHSSRLARAEKADLSNTIHTPPEDKMARLRDEIISDPSPQENITKNTNSHEE</sequence>
<dbReference type="RefSeq" id="WP_132012052.1">
    <property type="nucleotide sequence ID" value="NZ_AP023410.1"/>
</dbReference>
<accession>A0AB33IBX4</accession>
<evidence type="ECO:0008006" key="4">
    <source>
        <dbReference type="Google" id="ProtNLM"/>
    </source>
</evidence>
<organism evidence="2 3">
    <name type="scientific">Acetobacter aceti NBRC 14818</name>
    <dbReference type="NCBI Taxonomy" id="887700"/>
    <lineage>
        <taxon>Bacteria</taxon>
        <taxon>Pseudomonadati</taxon>
        <taxon>Pseudomonadota</taxon>
        <taxon>Alphaproteobacteria</taxon>
        <taxon>Acetobacterales</taxon>
        <taxon>Acetobacteraceae</taxon>
        <taxon>Acetobacter</taxon>
        <taxon>Acetobacter subgen. Acetobacter</taxon>
    </lineage>
</organism>
<protein>
    <recommendedName>
        <fullName evidence="4">Terminase small subunit</fullName>
    </recommendedName>
</protein>
<evidence type="ECO:0000256" key="1">
    <source>
        <dbReference type="SAM" id="MobiDB-lite"/>
    </source>
</evidence>
<feature type="compositionally biased region" description="Basic and acidic residues" evidence="1">
    <location>
        <begin position="133"/>
        <end position="145"/>
    </location>
</feature>
<gene>
    <name evidence="2" type="ORF">EMQ_1401</name>
</gene>
<dbReference type="Proteomes" id="UP000516424">
    <property type="component" value="Chromosome"/>
</dbReference>
<dbReference type="EMBL" id="AP023410">
    <property type="protein sequence ID" value="BCK75795.1"/>
    <property type="molecule type" value="Genomic_DNA"/>
</dbReference>
<keyword evidence="3" id="KW-1185">Reference proteome</keyword>
<evidence type="ECO:0000313" key="2">
    <source>
        <dbReference type="EMBL" id="BCK75795.1"/>
    </source>
</evidence>
<name>A0AB33IBX4_ACEAC</name>
<reference evidence="2 3" key="1">
    <citation type="journal article" date="2011" name="Microbiology">
        <title>Transcriptome response to different carbon sources in Acetobacter aceti.</title>
        <authorList>
            <person name="Sakurai K."/>
            <person name="Arai H."/>
            <person name="Ishii M."/>
            <person name="Igarashi Y."/>
        </authorList>
    </citation>
    <scope>NUCLEOTIDE SEQUENCE [LARGE SCALE GENOMIC DNA]</scope>
    <source>
        <strain evidence="2 3">NBRC 14818</strain>
    </source>
</reference>
<feature type="compositionally biased region" description="Polar residues" evidence="1">
    <location>
        <begin position="149"/>
        <end position="164"/>
    </location>
</feature>
<dbReference type="AlphaFoldDB" id="A0AB33IBX4"/>
<feature type="region of interest" description="Disordered" evidence="1">
    <location>
        <begin position="121"/>
        <end position="164"/>
    </location>
</feature>
<evidence type="ECO:0000313" key="3">
    <source>
        <dbReference type="Proteomes" id="UP000516424"/>
    </source>
</evidence>
<proteinExistence type="predicted"/>